<evidence type="ECO:0000256" key="5">
    <source>
        <dbReference type="ARBA" id="ARBA00022525"/>
    </source>
</evidence>
<dbReference type="Pfam" id="PF01183">
    <property type="entry name" value="Glyco_hydro_25"/>
    <property type="match status" value="1"/>
</dbReference>
<dbReference type="GO" id="GO:0016052">
    <property type="term" value="P:carbohydrate catabolic process"/>
    <property type="evidence" value="ECO:0007669"/>
    <property type="project" value="TreeGrafter"/>
</dbReference>
<dbReference type="GO" id="GO:0005576">
    <property type="term" value="C:extracellular region"/>
    <property type="evidence" value="ECO:0007669"/>
    <property type="project" value="UniProtKB-SubCell"/>
</dbReference>
<comment type="catalytic activity">
    <reaction evidence="1">
        <text>Hydrolysis of (1-&gt;4)-beta-linkages between N-acetylmuramic acid and N-acetyl-D-glucosamine residues in a peptidoglycan and between N-acetyl-D-glucosamine residues in chitodextrins.</text>
        <dbReference type="EC" id="3.2.1.17"/>
    </reaction>
</comment>
<keyword evidence="9" id="KW-1015">Disulfide bond</keyword>
<evidence type="ECO:0000256" key="2">
    <source>
        <dbReference type="ARBA" id="ARBA00004613"/>
    </source>
</evidence>
<dbReference type="RefSeq" id="WP_179757662.1">
    <property type="nucleotide sequence ID" value="NZ_JACCBU010000001.1"/>
</dbReference>
<reference evidence="14 15" key="1">
    <citation type="submission" date="2020-07" db="EMBL/GenBank/DDBJ databases">
        <title>Sequencing the genomes of 1000 actinobacteria strains.</title>
        <authorList>
            <person name="Klenk H.-P."/>
        </authorList>
    </citation>
    <scope>NUCLEOTIDE SEQUENCE [LARGE SCALE GENOMIC DNA]</scope>
    <source>
        <strain evidence="14 15">DSM 22083</strain>
    </source>
</reference>
<dbReference type="PANTHER" id="PTHR34135">
    <property type="entry name" value="LYSOZYME"/>
    <property type="match status" value="1"/>
</dbReference>
<dbReference type="EMBL" id="JACCBU010000001">
    <property type="protein sequence ID" value="NYE75101.1"/>
    <property type="molecule type" value="Genomic_DNA"/>
</dbReference>
<dbReference type="GO" id="GO:0016998">
    <property type="term" value="P:cell wall macromolecule catabolic process"/>
    <property type="evidence" value="ECO:0007669"/>
    <property type="project" value="InterPro"/>
</dbReference>
<dbReference type="InterPro" id="IPR017853">
    <property type="entry name" value="GH"/>
</dbReference>
<dbReference type="InterPro" id="IPR006311">
    <property type="entry name" value="TAT_signal"/>
</dbReference>
<evidence type="ECO:0000256" key="3">
    <source>
        <dbReference type="ARBA" id="ARBA00010646"/>
    </source>
</evidence>
<evidence type="ECO:0000256" key="9">
    <source>
        <dbReference type="ARBA" id="ARBA00023157"/>
    </source>
</evidence>
<evidence type="ECO:0000256" key="7">
    <source>
        <dbReference type="ARBA" id="ARBA00022638"/>
    </source>
</evidence>
<dbReference type="Gene3D" id="3.20.20.80">
    <property type="entry name" value="Glycosidases"/>
    <property type="match status" value="1"/>
</dbReference>
<organism evidence="14 15">
    <name type="scientific">Microlunatus parietis</name>
    <dbReference type="NCBI Taxonomy" id="682979"/>
    <lineage>
        <taxon>Bacteria</taxon>
        <taxon>Bacillati</taxon>
        <taxon>Actinomycetota</taxon>
        <taxon>Actinomycetes</taxon>
        <taxon>Propionibacteriales</taxon>
        <taxon>Propionibacteriaceae</taxon>
        <taxon>Microlunatus</taxon>
    </lineage>
</organism>
<dbReference type="AlphaFoldDB" id="A0A7Y9IDT1"/>
<dbReference type="GO" id="GO:0003796">
    <property type="term" value="F:lysozyme activity"/>
    <property type="evidence" value="ECO:0007669"/>
    <property type="project" value="UniProtKB-EC"/>
</dbReference>
<evidence type="ECO:0000256" key="12">
    <source>
        <dbReference type="SAM" id="MobiDB-lite"/>
    </source>
</evidence>
<keyword evidence="6" id="KW-0929">Antimicrobial</keyword>
<dbReference type="SUPFAM" id="SSF51445">
    <property type="entry name" value="(Trans)glycosidases"/>
    <property type="match status" value="1"/>
</dbReference>
<accession>A0A7Y9IDT1</accession>
<dbReference type="SMART" id="SM00641">
    <property type="entry name" value="Glyco_25"/>
    <property type="match status" value="1"/>
</dbReference>
<comment type="function">
    <text evidence="11">This enzyme has both lysozyme (acetylmuramidase) and diacetylmuramidase activities.</text>
</comment>
<dbReference type="GO" id="GO:0009253">
    <property type="term" value="P:peptidoglycan catabolic process"/>
    <property type="evidence" value="ECO:0007669"/>
    <property type="project" value="InterPro"/>
</dbReference>
<dbReference type="EC" id="3.2.1.17" evidence="4"/>
<feature type="region of interest" description="Disordered" evidence="12">
    <location>
        <begin position="36"/>
        <end position="76"/>
    </location>
</feature>
<keyword evidence="8" id="KW-0378">Hydrolase</keyword>
<feature type="chain" id="PRO_5038548283" description="lysozyme" evidence="13">
    <location>
        <begin position="27"/>
        <end position="283"/>
    </location>
</feature>
<evidence type="ECO:0000256" key="1">
    <source>
        <dbReference type="ARBA" id="ARBA00000632"/>
    </source>
</evidence>
<evidence type="ECO:0000313" key="14">
    <source>
        <dbReference type="EMBL" id="NYE75101.1"/>
    </source>
</evidence>
<gene>
    <name evidence="14" type="ORF">BKA15_006430</name>
</gene>
<name>A0A7Y9IDT1_9ACTN</name>
<comment type="similarity">
    <text evidence="3">Belongs to the glycosyl hydrolase 25 family.</text>
</comment>
<keyword evidence="7" id="KW-0081">Bacteriolytic enzyme</keyword>
<feature type="signal peptide" evidence="13">
    <location>
        <begin position="1"/>
        <end position="26"/>
    </location>
</feature>
<comment type="subcellular location">
    <subcellularLocation>
        <location evidence="2">Secreted</location>
    </subcellularLocation>
</comment>
<keyword evidence="10" id="KW-0326">Glycosidase</keyword>
<dbReference type="PROSITE" id="PS51904">
    <property type="entry name" value="GLYCOSYL_HYDROL_F25_2"/>
    <property type="match status" value="1"/>
</dbReference>
<evidence type="ECO:0000256" key="13">
    <source>
        <dbReference type="SAM" id="SignalP"/>
    </source>
</evidence>
<comment type="caution">
    <text evidence="14">The sequence shown here is derived from an EMBL/GenBank/DDBJ whole genome shotgun (WGS) entry which is preliminary data.</text>
</comment>
<dbReference type="InterPro" id="IPR018077">
    <property type="entry name" value="Glyco_hydro_fam25_subgr"/>
</dbReference>
<dbReference type="PROSITE" id="PS51318">
    <property type="entry name" value="TAT"/>
    <property type="match status" value="1"/>
</dbReference>
<feature type="compositionally biased region" description="Basic and acidic residues" evidence="12">
    <location>
        <begin position="47"/>
        <end position="62"/>
    </location>
</feature>
<keyword evidence="5" id="KW-0964">Secreted</keyword>
<dbReference type="GO" id="GO:0031640">
    <property type="term" value="P:killing of cells of another organism"/>
    <property type="evidence" value="ECO:0007669"/>
    <property type="project" value="UniProtKB-KW"/>
</dbReference>
<evidence type="ECO:0000256" key="10">
    <source>
        <dbReference type="ARBA" id="ARBA00023295"/>
    </source>
</evidence>
<dbReference type="GO" id="GO:0042742">
    <property type="term" value="P:defense response to bacterium"/>
    <property type="evidence" value="ECO:0007669"/>
    <property type="project" value="UniProtKB-KW"/>
</dbReference>
<proteinExistence type="inferred from homology"/>
<dbReference type="InterPro" id="IPR002053">
    <property type="entry name" value="Glyco_hydro_25"/>
</dbReference>
<sequence length="283" mass="31465">MYLSRRRPLVATAVALLALALSPALAYAETPTSDDQIVIGEGGRMGGGDDRSAGPRERRDRSQAAPAPEEPPAVLGIDVSGHNKSVDWAKHWQDGKRFAYVKATEGSTFRSSKFSAQYTDSYYAGFIRGAYHFARPDGKPGDVQADFFVDHGGSWSADGQTLPGVLDIEGPYFDFDECWGLTQDEMITWIRAFTTRYFERTGRQAVIYTGYYWWEKCTGNSAAFGETNPLWLAAWRSTPPEKIPAGWSGGWTFWQYTDTPLDQNRYAGDYAQLQEYATGGPID</sequence>
<dbReference type="FunFam" id="3.20.20.80:FF:000060">
    <property type="entry name" value="Lysozyme M1"/>
    <property type="match status" value="1"/>
</dbReference>
<evidence type="ECO:0000256" key="4">
    <source>
        <dbReference type="ARBA" id="ARBA00012732"/>
    </source>
</evidence>
<evidence type="ECO:0000256" key="6">
    <source>
        <dbReference type="ARBA" id="ARBA00022529"/>
    </source>
</evidence>
<evidence type="ECO:0000256" key="11">
    <source>
        <dbReference type="ARBA" id="ARBA00055588"/>
    </source>
</evidence>
<evidence type="ECO:0000313" key="15">
    <source>
        <dbReference type="Proteomes" id="UP000569914"/>
    </source>
</evidence>
<dbReference type="Proteomes" id="UP000569914">
    <property type="component" value="Unassembled WGS sequence"/>
</dbReference>
<evidence type="ECO:0000256" key="8">
    <source>
        <dbReference type="ARBA" id="ARBA00022801"/>
    </source>
</evidence>
<protein>
    <recommendedName>
        <fullName evidence="4">lysozyme</fullName>
        <ecNumber evidence="4">3.2.1.17</ecNumber>
    </recommendedName>
</protein>
<dbReference type="PANTHER" id="PTHR34135:SF2">
    <property type="entry name" value="LYSOZYME"/>
    <property type="match status" value="1"/>
</dbReference>
<keyword evidence="13" id="KW-0732">Signal</keyword>
<keyword evidence="15" id="KW-1185">Reference proteome</keyword>